<comment type="caution">
    <text evidence="1">The sequence shown here is derived from an EMBL/GenBank/DDBJ whole genome shotgun (WGS) entry which is preliminary data.</text>
</comment>
<protein>
    <submittedName>
        <fullName evidence="1">Acyl dehydratase</fullName>
    </submittedName>
</protein>
<dbReference type="SUPFAM" id="SSF54637">
    <property type="entry name" value="Thioesterase/thiol ester dehydrase-isomerase"/>
    <property type="match status" value="1"/>
</dbReference>
<dbReference type="Gene3D" id="3.10.129.10">
    <property type="entry name" value="Hotdog Thioesterase"/>
    <property type="match status" value="1"/>
</dbReference>
<dbReference type="EMBL" id="PVNE01000007">
    <property type="protein sequence ID" value="PRX41354.1"/>
    <property type="molecule type" value="Genomic_DNA"/>
</dbReference>
<dbReference type="AlphaFoldDB" id="A0A2T0LGI9"/>
<dbReference type="InterPro" id="IPR029069">
    <property type="entry name" value="HotDog_dom_sf"/>
</dbReference>
<dbReference type="OrthoDB" id="9801625at2"/>
<organism evidence="1 2">
    <name type="scientific">Planifilum fimeticola</name>
    <dbReference type="NCBI Taxonomy" id="201975"/>
    <lineage>
        <taxon>Bacteria</taxon>
        <taxon>Bacillati</taxon>
        <taxon>Bacillota</taxon>
        <taxon>Bacilli</taxon>
        <taxon>Bacillales</taxon>
        <taxon>Thermoactinomycetaceae</taxon>
        <taxon>Planifilum</taxon>
    </lineage>
</organism>
<dbReference type="Proteomes" id="UP000237797">
    <property type="component" value="Unassembled WGS sequence"/>
</dbReference>
<gene>
    <name evidence="1" type="ORF">CLV97_107120</name>
</gene>
<reference evidence="1 2" key="1">
    <citation type="submission" date="2018-03" db="EMBL/GenBank/DDBJ databases">
        <title>Genomic Encyclopedia of Archaeal and Bacterial Type Strains, Phase II (KMG-II): from individual species to whole genera.</title>
        <authorList>
            <person name="Goeker M."/>
        </authorList>
    </citation>
    <scope>NUCLEOTIDE SEQUENCE [LARGE SCALE GENOMIC DNA]</scope>
    <source>
        <strain evidence="1 2">DSM 44946</strain>
    </source>
</reference>
<name>A0A2T0LGI9_9BACL</name>
<keyword evidence="2" id="KW-1185">Reference proteome</keyword>
<dbReference type="RefSeq" id="WP_106344699.1">
    <property type="nucleotide sequence ID" value="NZ_PVNE01000007.1"/>
</dbReference>
<proteinExistence type="predicted"/>
<accession>A0A2T0LGI9</accession>
<evidence type="ECO:0000313" key="1">
    <source>
        <dbReference type="EMBL" id="PRX41354.1"/>
    </source>
</evidence>
<sequence length="108" mass="12153">MGRVSTKEEVQAFCTIFRDHHVTPDEHGRLLLRGLITATAPTKIGGDLHVLARKMVFNFLRPVFTGDTIRRKETVTHDERMESKAGIACDLTCFNRDGKKVLDESLKG</sequence>
<evidence type="ECO:0000313" key="2">
    <source>
        <dbReference type="Proteomes" id="UP000237797"/>
    </source>
</evidence>